<dbReference type="CTD" id="20199619"/>
<gene>
    <name evidence="2" type="primary">20199619</name>
    <name evidence="1" type="ORF">HELRODRAFT_162509</name>
</gene>
<dbReference type="GeneID" id="20199619"/>
<name>T1ESR9_HELRO</name>
<dbReference type="EMBL" id="KB097143">
    <property type="protein sequence ID" value="ESN99031.1"/>
    <property type="molecule type" value="Genomic_DNA"/>
</dbReference>
<dbReference type="HOGENOM" id="CLU_1449208_0_0_1"/>
<dbReference type="KEGG" id="hro:HELRODRAFT_162509"/>
<accession>T1ESR9</accession>
<dbReference type="EnsemblMetazoa" id="HelroT162509">
    <property type="protein sequence ID" value="HelroP162509"/>
    <property type="gene ID" value="HelroG162509"/>
</dbReference>
<dbReference type="InParanoid" id="T1ESR9"/>
<evidence type="ECO:0000313" key="1">
    <source>
        <dbReference type="EMBL" id="ESN99031.1"/>
    </source>
</evidence>
<sequence length="187" mass="21831">MKFENTVELRYNVPQHTDKIATLYPRFSAKGHFRFHSTMPCIFTQQTCPNFTNDPLDTLEITWSPFVIKDREFYKVTFNYTGAVTEIDDIYVCFKIWLKDLEDPIFDDCQSHTCSSALAVLQMFIKNAKCPLLLSLFFSNLRCKHVFVDVVMMRERMGDYIVRIEMSNAKGRTPFFCIEGDVSVEDV</sequence>
<reference evidence="1 3" key="2">
    <citation type="journal article" date="2013" name="Nature">
        <title>Insights into bilaterian evolution from three spiralian genomes.</title>
        <authorList>
            <person name="Simakov O."/>
            <person name="Marletaz F."/>
            <person name="Cho S.J."/>
            <person name="Edsinger-Gonzales E."/>
            <person name="Havlak P."/>
            <person name="Hellsten U."/>
            <person name="Kuo D.H."/>
            <person name="Larsson T."/>
            <person name="Lv J."/>
            <person name="Arendt D."/>
            <person name="Savage R."/>
            <person name="Osoegawa K."/>
            <person name="de Jong P."/>
            <person name="Grimwood J."/>
            <person name="Chapman J.A."/>
            <person name="Shapiro H."/>
            <person name="Aerts A."/>
            <person name="Otillar R.P."/>
            <person name="Terry A.Y."/>
            <person name="Boore J.L."/>
            <person name="Grigoriev I.V."/>
            <person name="Lindberg D.R."/>
            <person name="Seaver E.C."/>
            <person name="Weisblat D.A."/>
            <person name="Putnam N.H."/>
            <person name="Rokhsar D.S."/>
        </authorList>
    </citation>
    <scope>NUCLEOTIDE SEQUENCE</scope>
</reference>
<reference evidence="2" key="3">
    <citation type="submission" date="2015-06" db="UniProtKB">
        <authorList>
            <consortium name="EnsemblMetazoa"/>
        </authorList>
    </citation>
    <scope>IDENTIFICATION</scope>
</reference>
<evidence type="ECO:0000313" key="2">
    <source>
        <dbReference type="EnsemblMetazoa" id="HelroP162509"/>
    </source>
</evidence>
<proteinExistence type="predicted"/>
<protein>
    <submittedName>
        <fullName evidence="1 2">Uncharacterized protein</fullName>
    </submittedName>
</protein>
<dbReference type="EMBL" id="AMQM01001100">
    <property type="status" value="NOT_ANNOTATED_CDS"/>
    <property type="molecule type" value="Genomic_DNA"/>
</dbReference>
<keyword evidence="3" id="KW-1185">Reference proteome</keyword>
<dbReference type="AlphaFoldDB" id="T1ESR9"/>
<evidence type="ECO:0000313" key="3">
    <source>
        <dbReference type="Proteomes" id="UP000015101"/>
    </source>
</evidence>
<reference evidence="3" key="1">
    <citation type="submission" date="2012-12" db="EMBL/GenBank/DDBJ databases">
        <authorList>
            <person name="Hellsten U."/>
            <person name="Grimwood J."/>
            <person name="Chapman J.A."/>
            <person name="Shapiro H."/>
            <person name="Aerts A."/>
            <person name="Otillar R.P."/>
            <person name="Terry A.Y."/>
            <person name="Boore J.L."/>
            <person name="Simakov O."/>
            <person name="Marletaz F."/>
            <person name="Cho S.-J."/>
            <person name="Edsinger-Gonzales E."/>
            <person name="Havlak P."/>
            <person name="Kuo D.-H."/>
            <person name="Larsson T."/>
            <person name="Lv J."/>
            <person name="Arendt D."/>
            <person name="Savage R."/>
            <person name="Osoegawa K."/>
            <person name="de Jong P."/>
            <person name="Lindberg D.R."/>
            <person name="Seaver E.C."/>
            <person name="Weisblat D.A."/>
            <person name="Putnam N.H."/>
            <person name="Grigoriev I.V."/>
            <person name="Rokhsar D.S."/>
        </authorList>
    </citation>
    <scope>NUCLEOTIDE SEQUENCE</scope>
</reference>
<dbReference type="RefSeq" id="XP_009022941.1">
    <property type="nucleotide sequence ID" value="XM_009024693.1"/>
</dbReference>
<organism evidence="2 3">
    <name type="scientific">Helobdella robusta</name>
    <name type="common">Californian leech</name>
    <dbReference type="NCBI Taxonomy" id="6412"/>
    <lineage>
        <taxon>Eukaryota</taxon>
        <taxon>Metazoa</taxon>
        <taxon>Spiralia</taxon>
        <taxon>Lophotrochozoa</taxon>
        <taxon>Annelida</taxon>
        <taxon>Clitellata</taxon>
        <taxon>Hirudinea</taxon>
        <taxon>Rhynchobdellida</taxon>
        <taxon>Glossiphoniidae</taxon>
        <taxon>Helobdella</taxon>
    </lineage>
</organism>
<dbReference type="Proteomes" id="UP000015101">
    <property type="component" value="Unassembled WGS sequence"/>
</dbReference>